<reference evidence="2 3" key="1">
    <citation type="submission" date="2017-11" db="EMBL/GenBank/DDBJ databases">
        <title>Molecular characterization of Burkholderia pseudomallei and closely related isolates from Vietnam.</title>
        <authorList>
            <person name="Ustinov D.V."/>
            <person name="Antonov A.S."/>
            <person name="Avdusheva E.F."/>
            <person name="Shpak I.M."/>
            <person name="Zakharova I.B."/>
            <person name="Thi L.A."/>
            <person name="Teteryatnikova N."/>
            <person name="Lopasteyskaya Y.A."/>
            <person name="Kuzyutina J.A."/>
            <person name="Ngo T.N."/>
            <person name="Victorov D.V."/>
        </authorList>
    </citation>
    <scope>NUCLEOTIDE SEQUENCE [LARGE SCALE GENOMIC DNA]</scope>
    <source>
        <strain evidence="2 3">V1512</strain>
    </source>
</reference>
<dbReference type="GO" id="GO:0008483">
    <property type="term" value="F:transaminase activity"/>
    <property type="evidence" value="ECO:0007669"/>
    <property type="project" value="UniProtKB-KW"/>
</dbReference>
<keyword evidence="2" id="KW-0808">Transferase</keyword>
<feature type="region of interest" description="Disordered" evidence="1">
    <location>
        <begin position="1"/>
        <end position="28"/>
    </location>
</feature>
<keyword evidence="2" id="KW-0032">Aminotransferase</keyword>
<evidence type="ECO:0000313" key="3">
    <source>
        <dbReference type="Proteomes" id="UP000231878"/>
    </source>
</evidence>
<dbReference type="EMBL" id="PHRB01000012">
    <property type="protein sequence ID" value="PJO65541.1"/>
    <property type="molecule type" value="Genomic_DNA"/>
</dbReference>
<organism evidence="2 3">
    <name type="scientific">Burkholderia pseudomallei</name>
    <name type="common">Pseudomonas pseudomallei</name>
    <dbReference type="NCBI Taxonomy" id="28450"/>
    <lineage>
        <taxon>Bacteria</taxon>
        <taxon>Pseudomonadati</taxon>
        <taxon>Pseudomonadota</taxon>
        <taxon>Betaproteobacteria</taxon>
        <taxon>Burkholderiales</taxon>
        <taxon>Burkholderiaceae</taxon>
        <taxon>Burkholderia</taxon>
        <taxon>pseudomallei group</taxon>
    </lineage>
</organism>
<comment type="caution">
    <text evidence="2">The sequence shown here is derived from an EMBL/GenBank/DDBJ whole genome shotgun (WGS) entry which is preliminary data.</text>
</comment>
<proteinExistence type="predicted"/>
<dbReference type="AlphaFoldDB" id="A0AAX0UAV1"/>
<evidence type="ECO:0000313" key="2">
    <source>
        <dbReference type="EMBL" id="PJO65541.1"/>
    </source>
</evidence>
<accession>A0AAX0UAV1</accession>
<dbReference type="Proteomes" id="UP000231878">
    <property type="component" value="Unassembled WGS sequence"/>
</dbReference>
<gene>
    <name evidence="2" type="ORF">CWD88_13915</name>
</gene>
<evidence type="ECO:0000256" key="1">
    <source>
        <dbReference type="SAM" id="MobiDB-lite"/>
    </source>
</evidence>
<protein>
    <submittedName>
        <fullName evidence="2">Omega-amino acid--pyruvate aminotransferase</fullName>
    </submittedName>
</protein>
<sequence>MAERLARRGAGHPSGIAPPPPHGCAASDTPARLRACSTVCGFARARQSADRPMRGAAAGMRARRFAPPAVSPFAIPTAVIMM</sequence>
<name>A0AAX0UAV1_BURPE</name>